<dbReference type="InterPro" id="IPR036095">
    <property type="entry name" value="PTS_EIIB-like_sf"/>
</dbReference>
<dbReference type="Gene3D" id="1.10.1790.10">
    <property type="entry name" value="PRD domain"/>
    <property type="match status" value="2"/>
</dbReference>
<dbReference type="GO" id="GO:0009401">
    <property type="term" value="P:phosphoenolpyruvate-dependent sugar phosphotransferase system"/>
    <property type="evidence" value="ECO:0007669"/>
    <property type="project" value="InterPro"/>
</dbReference>
<name>A0A150LYS4_9BACI</name>
<dbReference type="InterPro" id="IPR036390">
    <property type="entry name" value="WH_DNA-bd_sf"/>
</dbReference>
<dbReference type="GO" id="GO:0003700">
    <property type="term" value="F:DNA-binding transcription factor activity"/>
    <property type="evidence" value="ECO:0007669"/>
    <property type="project" value="InterPro"/>
</dbReference>
<dbReference type="Pfam" id="PF00874">
    <property type="entry name" value="PRD"/>
    <property type="match status" value="2"/>
</dbReference>
<dbReference type="PROSITE" id="PS00372">
    <property type="entry name" value="PTS_EIIA_TYPE_2_HIS"/>
    <property type="match status" value="1"/>
</dbReference>
<evidence type="ECO:0000256" key="5">
    <source>
        <dbReference type="ARBA" id="ARBA00023163"/>
    </source>
</evidence>
<dbReference type="InterPro" id="IPR016152">
    <property type="entry name" value="PTrfase/Anion_transptr"/>
</dbReference>
<dbReference type="InterPro" id="IPR013196">
    <property type="entry name" value="HTH_11"/>
</dbReference>
<comment type="caution">
    <text evidence="9">The sequence shown here is derived from an EMBL/GenBank/DDBJ whole genome shotgun (WGS) entry which is preliminary data.</text>
</comment>
<dbReference type="InterPro" id="IPR001034">
    <property type="entry name" value="DeoR_HTH"/>
</dbReference>
<evidence type="ECO:0000256" key="1">
    <source>
        <dbReference type="ARBA" id="ARBA00022679"/>
    </source>
</evidence>
<reference evidence="9 10" key="1">
    <citation type="submission" date="2016-01" db="EMBL/GenBank/DDBJ databases">
        <title>Draft Genome Sequences of Seven Thermophilic Sporeformers Isolated from Foods.</title>
        <authorList>
            <person name="Berendsen E.M."/>
            <person name="Wells-Bennik M.H."/>
            <person name="Krawcyk A.O."/>
            <person name="De Jong A."/>
            <person name="Holsappel S."/>
            <person name="Eijlander R.T."/>
            <person name="Kuipers O.P."/>
        </authorList>
    </citation>
    <scope>NUCLEOTIDE SEQUENCE [LARGE SCALE GENOMIC DNA]</scope>
    <source>
        <strain evidence="9 10">B4135</strain>
    </source>
</reference>
<feature type="domain" description="PRD" evidence="8">
    <location>
        <begin position="291"/>
        <end position="396"/>
    </location>
</feature>
<evidence type="ECO:0000256" key="3">
    <source>
        <dbReference type="ARBA" id="ARBA00023015"/>
    </source>
</evidence>
<protein>
    <submittedName>
        <fullName evidence="9">Uncharacterized protein</fullName>
    </submittedName>
</protein>
<dbReference type="RefSeq" id="WP_235597181.1">
    <property type="nucleotide sequence ID" value="NZ_LQYT01000056.1"/>
</dbReference>
<keyword evidence="1" id="KW-0808">Transferase</keyword>
<dbReference type="SUPFAM" id="SSF63520">
    <property type="entry name" value="PTS-regulatory domain, PRD"/>
    <property type="match status" value="2"/>
</dbReference>
<dbReference type="Pfam" id="PF00359">
    <property type="entry name" value="PTS_EIIA_2"/>
    <property type="match status" value="1"/>
</dbReference>
<keyword evidence="4" id="KW-0010">Activator</keyword>
<dbReference type="STRING" id="301148.B4135_2526"/>
<dbReference type="Pfam" id="PF05043">
    <property type="entry name" value="Mga"/>
    <property type="match status" value="1"/>
</dbReference>
<evidence type="ECO:0000259" key="6">
    <source>
        <dbReference type="PROSITE" id="PS51094"/>
    </source>
</evidence>
<dbReference type="GO" id="GO:0008982">
    <property type="term" value="F:protein-N(PI)-phosphohistidine-sugar phosphotransferase activity"/>
    <property type="evidence" value="ECO:0007669"/>
    <property type="project" value="InterPro"/>
</dbReference>
<keyword evidence="2" id="KW-0677">Repeat</keyword>
<organism evidence="9 10">
    <name type="scientific">Caldibacillus debilis</name>
    <dbReference type="NCBI Taxonomy" id="301148"/>
    <lineage>
        <taxon>Bacteria</taxon>
        <taxon>Bacillati</taxon>
        <taxon>Bacillota</taxon>
        <taxon>Bacilli</taxon>
        <taxon>Bacillales</taxon>
        <taxon>Bacillaceae</taxon>
        <taxon>Caldibacillus</taxon>
    </lineage>
</organism>
<dbReference type="SMART" id="SM00420">
    <property type="entry name" value="HTH_DEOR"/>
    <property type="match status" value="1"/>
</dbReference>
<feature type="domain" description="PTS EIIB type-2" evidence="7">
    <location>
        <begin position="400"/>
        <end position="490"/>
    </location>
</feature>
<dbReference type="InterPro" id="IPR002178">
    <property type="entry name" value="PTS_EIIA_type-2_dom"/>
</dbReference>
<evidence type="ECO:0000259" key="7">
    <source>
        <dbReference type="PROSITE" id="PS51099"/>
    </source>
</evidence>
<dbReference type="PROSITE" id="PS51099">
    <property type="entry name" value="PTS_EIIB_TYPE_2"/>
    <property type="match status" value="1"/>
</dbReference>
<gene>
    <name evidence="9" type="ORF">B4135_2526</name>
</gene>
<dbReference type="SUPFAM" id="SSF55804">
    <property type="entry name" value="Phoshotransferase/anion transport protein"/>
    <property type="match status" value="1"/>
</dbReference>
<dbReference type="InterPro" id="IPR050661">
    <property type="entry name" value="BglG_antiterminators"/>
</dbReference>
<dbReference type="InterPro" id="IPR013011">
    <property type="entry name" value="PTS_EIIB_2"/>
</dbReference>
<dbReference type="PATRIC" id="fig|301148.3.peg.4066"/>
<keyword evidence="3" id="KW-0805">Transcription regulation</keyword>
<dbReference type="InterPro" id="IPR036388">
    <property type="entry name" value="WH-like_DNA-bd_sf"/>
</dbReference>
<dbReference type="InterPro" id="IPR011608">
    <property type="entry name" value="PRD"/>
</dbReference>
<dbReference type="PANTHER" id="PTHR30185:SF12">
    <property type="entry name" value="TRANSCRIPTIONAL REGULATOR MANR"/>
    <property type="match status" value="1"/>
</dbReference>
<accession>A0A150LYS4</accession>
<dbReference type="AlphaFoldDB" id="A0A150LYS4"/>
<dbReference type="CDD" id="cd05568">
    <property type="entry name" value="PTS_IIB_bgl_like"/>
    <property type="match status" value="1"/>
</dbReference>
<evidence type="ECO:0000313" key="9">
    <source>
        <dbReference type="EMBL" id="KYD17504.1"/>
    </source>
</evidence>
<dbReference type="PANTHER" id="PTHR30185">
    <property type="entry name" value="CRYPTIC BETA-GLUCOSIDE BGL OPERON ANTITERMINATOR"/>
    <property type="match status" value="1"/>
</dbReference>
<dbReference type="PROSITE" id="PS51372">
    <property type="entry name" value="PRD_2"/>
    <property type="match status" value="2"/>
</dbReference>
<dbReference type="CDD" id="cd00211">
    <property type="entry name" value="PTS_IIA_fru"/>
    <property type="match status" value="1"/>
</dbReference>
<dbReference type="Pfam" id="PF08279">
    <property type="entry name" value="HTH_11"/>
    <property type="match status" value="1"/>
</dbReference>
<sequence length="654" mass="74876">MNERQKEMLKILLTGKKEIFRVEELAKQLGCSEKTVRNDLDQIENFLRRTNGAKLIRKPGVGISLAIGEGEKAELFRELFSTRSPSGEERLFEIAFQLLTSRDPIPLSRFADKYFVSKNIINKDMKSLAGWLERFRLRLVSKPKLGNRVAGSELDKRMALAHLNELFPDAACHKSYVLDLFLPHEVTTVKNALDDMQRRFSVSFTDDALESLQIHALIMVKRIRQQSPVAVPEKERETAVRQREYHCSEWFCRRLANDLRLAFPEEEKIYFTWLLVGSRKKWDEGTRDKFRWDEETAGIVRRLLEKMSRLTFLPFADDEALFHGLAVHMHAVRFRMKYGLPITNPLLENIKKMYPYMFSMVILAMEGIDEIANMPEDEAGYIVLHFQASAERLENKREKVKACIVCHMGIGMSRLLETKITRQFPDIEILGCLGKAELPDFLKDHAIDLILSTVPVEKTEIPCIVISPLFETRDGEKLKRLLAGWDKGKSFVAGKPVLANFIREDTVFFGWQKEHRYEVVEMLCMELYRKGYVEKGFIASAMQRERKSATAIGGGLAIPHGDPSMVLRSAVALAVLREPMEWGNEKVSLVFLLAIGSREKDEARGVMKEIALISETPDAVKSFMEARNYQDLLRVLKDLGEEKAFASPLGTVPQ</sequence>
<dbReference type="SUPFAM" id="SSF46785">
    <property type="entry name" value="Winged helix' DNA-binding domain"/>
    <property type="match status" value="1"/>
</dbReference>
<dbReference type="SUPFAM" id="SSF52794">
    <property type="entry name" value="PTS system IIB component-like"/>
    <property type="match status" value="1"/>
</dbReference>
<evidence type="ECO:0000256" key="2">
    <source>
        <dbReference type="ARBA" id="ARBA00022737"/>
    </source>
</evidence>
<dbReference type="Proteomes" id="UP000075683">
    <property type="component" value="Unassembled WGS sequence"/>
</dbReference>
<feature type="domain" description="PTS EIIA type-2" evidence="6">
    <location>
        <begin position="500"/>
        <end position="639"/>
    </location>
</feature>
<proteinExistence type="predicted"/>
<evidence type="ECO:0000313" key="10">
    <source>
        <dbReference type="Proteomes" id="UP000075683"/>
    </source>
</evidence>
<feature type="domain" description="PRD" evidence="8">
    <location>
        <begin position="180"/>
        <end position="285"/>
    </location>
</feature>
<evidence type="ECO:0000259" key="8">
    <source>
        <dbReference type="PROSITE" id="PS51372"/>
    </source>
</evidence>
<dbReference type="EMBL" id="LQYT01000056">
    <property type="protein sequence ID" value="KYD17504.1"/>
    <property type="molecule type" value="Genomic_DNA"/>
</dbReference>
<evidence type="ECO:0000256" key="4">
    <source>
        <dbReference type="ARBA" id="ARBA00023159"/>
    </source>
</evidence>
<dbReference type="Gene3D" id="1.10.10.10">
    <property type="entry name" value="Winged helix-like DNA-binding domain superfamily/Winged helix DNA-binding domain"/>
    <property type="match status" value="2"/>
</dbReference>
<keyword evidence="5" id="KW-0804">Transcription</keyword>
<dbReference type="InterPro" id="IPR036634">
    <property type="entry name" value="PRD_sf"/>
</dbReference>
<dbReference type="Gene3D" id="3.40.930.10">
    <property type="entry name" value="Mannitol-specific EII, Chain A"/>
    <property type="match status" value="1"/>
</dbReference>
<dbReference type="InterPro" id="IPR007737">
    <property type="entry name" value="Mga_HTH"/>
</dbReference>
<dbReference type="PROSITE" id="PS51094">
    <property type="entry name" value="PTS_EIIA_TYPE_2"/>
    <property type="match status" value="1"/>
</dbReference>
<dbReference type="Gene3D" id="3.40.50.2300">
    <property type="match status" value="1"/>
</dbReference>